<dbReference type="Pfam" id="PF01047">
    <property type="entry name" value="MarR"/>
    <property type="match status" value="1"/>
</dbReference>
<name>A0A317F9A4_9PROT</name>
<dbReference type="InterPro" id="IPR039422">
    <property type="entry name" value="MarR/SlyA-like"/>
</dbReference>
<dbReference type="InterPro" id="IPR000835">
    <property type="entry name" value="HTH_MarR-typ"/>
</dbReference>
<dbReference type="SUPFAM" id="SSF46785">
    <property type="entry name" value="Winged helix' DNA-binding domain"/>
    <property type="match status" value="1"/>
</dbReference>
<dbReference type="PANTHER" id="PTHR33164:SF43">
    <property type="entry name" value="HTH-TYPE TRANSCRIPTIONAL REPRESSOR YETL"/>
    <property type="match status" value="1"/>
</dbReference>
<dbReference type="Proteomes" id="UP000245765">
    <property type="component" value="Unassembled WGS sequence"/>
</dbReference>
<comment type="caution">
    <text evidence="2">The sequence shown here is derived from an EMBL/GenBank/DDBJ whole genome shotgun (WGS) entry which is preliminary data.</text>
</comment>
<dbReference type="InterPro" id="IPR036390">
    <property type="entry name" value="WH_DNA-bd_sf"/>
</dbReference>
<dbReference type="InterPro" id="IPR036388">
    <property type="entry name" value="WH-like_DNA-bd_sf"/>
</dbReference>
<organism evidence="2 3">
    <name type="scientific">Falsiroseomonas bella</name>
    <dbReference type="NCBI Taxonomy" id="2184016"/>
    <lineage>
        <taxon>Bacteria</taxon>
        <taxon>Pseudomonadati</taxon>
        <taxon>Pseudomonadota</taxon>
        <taxon>Alphaproteobacteria</taxon>
        <taxon>Acetobacterales</taxon>
        <taxon>Roseomonadaceae</taxon>
        <taxon>Falsiroseomonas</taxon>
    </lineage>
</organism>
<dbReference type="GO" id="GO:0003700">
    <property type="term" value="F:DNA-binding transcription factor activity"/>
    <property type="evidence" value="ECO:0007669"/>
    <property type="project" value="InterPro"/>
</dbReference>
<protein>
    <submittedName>
        <fullName evidence="2">MarR family transcriptional regulator</fullName>
    </submittedName>
</protein>
<accession>A0A317F9A4</accession>
<dbReference type="Gene3D" id="1.10.10.10">
    <property type="entry name" value="Winged helix-like DNA-binding domain superfamily/Winged helix DNA-binding domain"/>
    <property type="match status" value="1"/>
</dbReference>
<proteinExistence type="predicted"/>
<dbReference type="PROSITE" id="PS50995">
    <property type="entry name" value="HTH_MARR_2"/>
    <property type="match status" value="1"/>
</dbReference>
<dbReference type="PANTHER" id="PTHR33164">
    <property type="entry name" value="TRANSCRIPTIONAL REGULATOR, MARR FAMILY"/>
    <property type="match status" value="1"/>
</dbReference>
<dbReference type="EMBL" id="QGNA01000008">
    <property type="protein sequence ID" value="PWS34108.1"/>
    <property type="molecule type" value="Genomic_DNA"/>
</dbReference>
<evidence type="ECO:0000313" key="3">
    <source>
        <dbReference type="Proteomes" id="UP000245765"/>
    </source>
</evidence>
<dbReference type="SMART" id="SM00347">
    <property type="entry name" value="HTH_MARR"/>
    <property type="match status" value="1"/>
</dbReference>
<gene>
    <name evidence="2" type="ORF">DFH01_26115</name>
</gene>
<dbReference type="AlphaFoldDB" id="A0A317F9A4"/>
<dbReference type="GO" id="GO:0006950">
    <property type="term" value="P:response to stress"/>
    <property type="evidence" value="ECO:0007669"/>
    <property type="project" value="TreeGrafter"/>
</dbReference>
<evidence type="ECO:0000313" key="2">
    <source>
        <dbReference type="EMBL" id="PWS34108.1"/>
    </source>
</evidence>
<keyword evidence="3" id="KW-1185">Reference proteome</keyword>
<sequence>MRHNNPAPPPFQEPAPLRILTRMSTLRRRAETLPPAAAVAVTPVPPPLNDRLGFWLRLAQQSAFDAFHRAMAPLGLTPGRLGALLLLEAHPAMRQAALAEALRVKPPNLAVLLAGLEAEGLIRRVEDSRNRRANLLRLTPTGRALLKRAKAQEALVEEALCDGMDAQERAALLGALRRIAGG</sequence>
<evidence type="ECO:0000259" key="1">
    <source>
        <dbReference type="PROSITE" id="PS50995"/>
    </source>
</evidence>
<feature type="domain" description="HTH marR-type" evidence="1">
    <location>
        <begin position="49"/>
        <end position="181"/>
    </location>
</feature>
<dbReference type="PRINTS" id="PR00598">
    <property type="entry name" value="HTHMARR"/>
</dbReference>
<reference evidence="3" key="1">
    <citation type="submission" date="2018-05" db="EMBL/GenBank/DDBJ databases">
        <authorList>
            <person name="Du Z."/>
            <person name="Wang X."/>
        </authorList>
    </citation>
    <scope>NUCLEOTIDE SEQUENCE [LARGE SCALE GENOMIC DNA]</scope>
    <source>
        <strain evidence="3">CQN31</strain>
    </source>
</reference>